<evidence type="ECO:0000256" key="2">
    <source>
        <dbReference type="SAM" id="Phobius"/>
    </source>
</evidence>
<protein>
    <submittedName>
        <fullName evidence="4">DUF4190 domain-containing protein</fullName>
    </submittedName>
</protein>
<feature type="region of interest" description="Disordered" evidence="1">
    <location>
        <begin position="1"/>
        <end position="25"/>
    </location>
</feature>
<dbReference type="InterPro" id="IPR025241">
    <property type="entry name" value="DUF4190"/>
</dbReference>
<name>A0A7D7LYW5_9ACTN</name>
<keyword evidence="5" id="KW-1185">Reference proteome</keyword>
<keyword evidence="2" id="KW-0812">Transmembrane</keyword>
<dbReference type="Pfam" id="PF13828">
    <property type="entry name" value="DUF4190"/>
    <property type="match status" value="1"/>
</dbReference>
<dbReference type="KEGG" id="gji:H1R19_00160"/>
<accession>A0A7D7LYW5</accession>
<organism evidence="4 5">
    <name type="scientific">Gordonia jinghuaiqii</name>
    <dbReference type="NCBI Taxonomy" id="2758710"/>
    <lineage>
        <taxon>Bacteria</taxon>
        <taxon>Bacillati</taxon>
        <taxon>Actinomycetota</taxon>
        <taxon>Actinomycetes</taxon>
        <taxon>Mycobacteriales</taxon>
        <taxon>Gordoniaceae</taxon>
        <taxon>Gordonia</taxon>
    </lineage>
</organism>
<reference evidence="5" key="1">
    <citation type="submission" date="2020-07" db="EMBL/GenBank/DDBJ databases">
        <title>novel species isolated from the respiratory tract of Marmot.</title>
        <authorList>
            <person name="Zhang G."/>
        </authorList>
    </citation>
    <scope>NUCLEOTIDE SEQUENCE [LARGE SCALE GENOMIC DNA]</scope>
    <source>
        <strain evidence="5">686</strain>
    </source>
</reference>
<dbReference type="EMBL" id="CP059491">
    <property type="protein sequence ID" value="QMT03655.1"/>
    <property type="molecule type" value="Genomic_DNA"/>
</dbReference>
<sequence length="99" mass="10840">MSQAYSAIEPTHQEPEDNVVPQSGTGPRLNRTALWALAFSLLGITFVVGLVLGYRARSQILRSRETGLPYATAAIWLGWAYLGVLVFGLIVYGWILFAA</sequence>
<evidence type="ECO:0000256" key="1">
    <source>
        <dbReference type="SAM" id="MobiDB-lite"/>
    </source>
</evidence>
<dbReference type="Proteomes" id="UP000515663">
    <property type="component" value="Chromosome"/>
</dbReference>
<evidence type="ECO:0000313" key="4">
    <source>
        <dbReference type="EMBL" id="QMT03655.1"/>
    </source>
</evidence>
<feature type="transmembrane region" description="Helical" evidence="2">
    <location>
        <begin position="33"/>
        <end position="54"/>
    </location>
</feature>
<dbReference type="AlphaFoldDB" id="A0A7D7LYW5"/>
<feature type="domain" description="DUF4190" evidence="3">
    <location>
        <begin position="33"/>
        <end position="86"/>
    </location>
</feature>
<evidence type="ECO:0000313" key="5">
    <source>
        <dbReference type="Proteomes" id="UP000515663"/>
    </source>
</evidence>
<gene>
    <name evidence="4" type="ORF">H1R19_00160</name>
</gene>
<proteinExistence type="predicted"/>
<keyword evidence="2" id="KW-0472">Membrane</keyword>
<feature type="transmembrane region" description="Helical" evidence="2">
    <location>
        <begin position="75"/>
        <end position="97"/>
    </location>
</feature>
<evidence type="ECO:0000259" key="3">
    <source>
        <dbReference type="Pfam" id="PF13828"/>
    </source>
</evidence>
<keyword evidence="2" id="KW-1133">Transmembrane helix</keyword>